<reference evidence="2" key="1">
    <citation type="submission" date="2019-03" db="EMBL/GenBank/DDBJ databases">
        <title>Single cell metagenomics reveals metabolic interactions within the superorganism composed of flagellate Streblomastix strix and complex community of Bacteroidetes bacteria on its surface.</title>
        <authorList>
            <person name="Treitli S.C."/>
            <person name="Kolisko M."/>
            <person name="Husnik F."/>
            <person name="Keeling P."/>
            <person name="Hampl V."/>
        </authorList>
    </citation>
    <scope>NUCLEOTIDE SEQUENCE</scope>
    <source>
        <strain evidence="2">STM</strain>
    </source>
</reference>
<proteinExistence type="predicted"/>
<evidence type="ECO:0000256" key="1">
    <source>
        <dbReference type="SAM" id="Phobius"/>
    </source>
</evidence>
<comment type="caution">
    <text evidence="2">The sequence shown here is derived from an EMBL/GenBank/DDBJ whole genome shotgun (WGS) entry which is preliminary data.</text>
</comment>
<gene>
    <name evidence="2" type="ORF">EZS27_018768</name>
</gene>
<keyword evidence="1" id="KW-0472">Membrane</keyword>
<evidence type="ECO:0000313" key="2">
    <source>
        <dbReference type="EMBL" id="KAA6332753.1"/>
    </source>
</evidence>
<protein>
    <submittedName>
        <fullName evidence="2">Uncharacterized protein</fullName>
    </submittedName>
</protein>
<feature type="transmembrane region" description="Helical" evidence="1">
    <location>
        <begin position="40"/>
        <end position="59"/>
    </location>
</feature>
<dbReference type="EMBL" id="SNRY01001198">
    <property type="protein sequence ID" value="KAA6332753.1"/>
    <property type="molecule type" value="Genomic_DNA"/>
</dbReference>
<accession>A0A5J4RIA0</accession>
<name>A0A5J4RIA0_9ZZZZ</name>
<organism evidence="2">
    <name type="scientific">termite gut metagenome</name>
    <dbReference type="NCBI Taxonomy" id="433724"/>
    <lineage>
        <taxon>unclassified sequences</taxon>
        <taxon>metagenomes</taxon>
        <taxon>organismal metagenomes</taxon>
    </lineage>
</organism>
<sequence length="629" mass="70779">MKFKQVNNIFSNFLYFCTQILSKIEYLFIKITMQKKNIKVVFFGGIVLFFLLSCIDSKYDLEKDIDLTMLVGGEKLTLPIGSSEKMYLNKFVKVEDTELLDTLKTGEYYLVKADAIKDTKVELEDVKIDHSEFNIENVKFNIPTGISGHLDIPVNVELDGFFEIQNNSMPKEVVQIHSFKIRKEDDGQPYIEISFSANLQSNDVMDLTDLQITFPDFFIFEKNQEGFDNEKNTYIVGNRGVNTVLLRSTDTKYVKQLKLEHFAFQNEEQREVKESTFYITGNIALGGEVTATLEEMSLYGGSDLVLKTDVALVPDPFFIASVVGKVDPQIDIDMVEVELTGIPDFLDDDDVIMDLANPEVRFYVENPFGLPILLNLDMQAWKNGKKTHDENVKVEGIKIPANPNPDQPPTPTTIILSKLGPTDQDINHHEVSELGNLFLTIPDKIELNVEAKADQSVVHTIFLGETEQAVKINYEVNLPLSFGEKLSIVYKDTINGWNEDIKDLDIKRINLETEVLNTIPLELSLSGYAIDVNSKKLETVIVGIKNNATIPPCNEDDSETTVSIVIEIEEHATASSNAPTMKDMDGIVLNITAKSTEIINNKPLKSTQYIMLKGMKARIPGGVKLNMNE</sequence>
<dbReference type="AlphaFoldDB" id="A0A5J4RIA0"/>
<keyword evidence="1" id="KW-0812">Transmembrane</keyword>
<keyword evidence="1" id="KW-1133">Transmembrane helix</keyword>